<dbReference type="AlphaFoldDB" id="A0ABD6BDY1"/>
<gene>
    <name evidence="1" type="ORF">ACFR99_04480</name>
</gene>
<dbReference type="EMBL" id="JBHUDI010000003">
    <property type="protein sequence ID" value="MFD1562800.1"/>
    <property type="molecule type" value="Genomic_DNA"/>
</dbReference>
<organism evidence="1 2">
    <name type="scientific">Haloarchaeobius amylolyticus</name>
    <dbReference type="NCBI Taxonomy" id="1198296"/>
    <lineage>
        <taxon>Archaea</taxon>
        <taxon>Methanobacteriati</taxon>
        <taxon>Methanobacteriota</taxon>
        <taxon>Stenosarchaea group</taxon>
        <taxon>Halobacteria</taxon>
        <taxon>Halobacteriales</taxon>
        <taxon>Halorubellaceae</taxon>
        <taxon>Haloarchaeobius</taxon>
    </lineage>
</organism>
<dbReference type="Proteomes" id="UP001597076">
    <property type="component" value="Unassembled WGS sequence"/>
</dbReference>
<name>A0ABD6BDY1_9EURY</name>
<comment type="caution">
    <text evidence="1">The sequence shown here is derived from an EMBL/GenBank/DDBJ whole genome shotgun (WGS) entry which is preliminary data.</text>
</comment>
<evidence type="ECO:0000313" key="1">
    <source>
        <dbReference type="EMBL" id="MFD1562800.1"/>
    </source>
</evidence>
<proteinExistence type="predicted"/>
<sequence length="80" mass="9490">MVNQNYEPNEREEIILELFKEGKESGEPWGRANPQFFRERTDLEKGQVEYALRNLTTAGWIQRLNKGGLYEFVEDPRDEN</sequence>
<dbReference type="RefSeq" id="WP_390285387.1">
    <property type="nucleotide sequence ID" value="NZ_JBHUDI010000003.1"/>
</dbReference>
<protein>
    <submittedName>
        <fullName evidence="1">MarR family transcriptional regulator</fullName>
    </submittedName>
</protein>
<evidence type="ECO:0000313" key="2">
    <source>
        <dbReference type="Proteomes" id="UP001597076"/>
    </source>
</evidence>
<keyword evidence="2" id="KW-1185">Reference proteome</keyword>
<accession>A0ABD6BDY1</accession>
<reference evidence="1 2" key="1">
    <citation type="journal article" date="2019" name="Int. J. Syst. Evol. Microbiol.">
        <title>The Global Catalogue of Microorganisms (GCM) 10K type strain sequencing project: providing services to taxonomists for standard genome sequencing and annotation.</title>
        <authorList>
            <consortium name="The Broad Institute Genomics Platform"/>
            <consortium name="The Broad Institute Genome Sequencing Center for Infectious Disease"/>
            <person name="Wu L."/>
            <person name="Ma J."/>
        </authorList>
    </citation>
    <scope>NUCLEOTIDE SEQUENCE [LARGE SCALE GENOMIC DNA]</scope>
    <source>
        <strain evidence="1 2">CGMCC 1.12230</strain>
    </source>
</reference>